<evidence type="ECO:0000313" key="2">
    <source>
        <dbReference type="Proteomes" id="UP001612928"/>
    </source>
</evidence>
<evidence type="ECO:0000313" key="1">
    <source>
        <dbReference type="EMBL" id="MFI7441244.1"/>
    </source>
</evidence>
<protein>
    <submittedName>
        <fullName evidence="1">Uncharacterized protein</fullName>
    </submittedName>
</protein>
<name>A0ABW8A383_9ACTN</name>
<reference evidence="1 2" key="1">
    <citation type="submission" date="2024-10" db="EMBL/GenBank/DDBJ databases">
        <title>The Natural Products Discovery Center: Release of the First 8490 Sequenced Strains for Exploring Actinobacteria Biosynthetic Diversity.</title>
        <authorList>
            <person name="Kalkreuter E."/>
            <person name="Kautsar S.A."/>
            <person name="Yang D."/>
            <person name="Bader C.D."/>
            <person name="Teijaro C.N."/>
            <person name="Fluegel L."/>
            <person name="Davis C.M."/>
            <person name="Simpson J.R."/>
            <person name="Lauterbach L."/>
            <person name="Steele A.D."/>
            <person name="Gui C."/>
            <person name="Meng S."/>
            <person name="Li G."/>
            <person name="Viehrig K."/>
            <person name="Ye F."/>
            <person name="Su P."/>
            <person name="Kiefer A.F."/>
            <person name="Nichols A."/>
            <person name="Cepeda A.J."/>
            <person name="Yan W."/>
            <person name="Fan B."/>
            <person name="Jiang Y."/>
            <person name="Adhikari A."/>
            <person name="Zheng C.-J."/>
            <person name="Schuster L."/>
            <person name="Cowan T.M."/>
            <person name="Smanski M.J."/>
            <person name="Chevrette M.G."/>
            <person name="De Carvalho L.P.S."/>
            <person name="Shen B."/>
        </authorList>
    </citation>
    <scope>NUCLEOTIDE SEQUENCE [LARGE SCALE GENOMIC DNA]</scope>
    <source>
        <strain evidence="1 2">NPDC049503</strain>
    </source>
</reference>
<sequence>MARPILIGAQQAVPPIPAPDLRDISAPALRLAPNEWEYTT</sequence>
<dbReference type="EMBL" id="JBITMB010000003">
    <property type="protein sequence ID" value="MFI7441244.1"/>
    <property type="molecule type" value="Genomic_DNA"/>
</dbReference>
<gene>
    <name evidence="1" type="ORF">ACIBP5_14910</name>
</gene>
<keyword evidence="2" id="KW-1185">Reference proteome</keyword>
<comment type="caution">
    <text evidence="1">The sequence shown here is derived from an EMBL/GenBank/DDBJ whole genome shotgun (WGS) entry which is preliminary data.</text>
</comment>
<proteinExistence type="predicted"/>
<organism evidence="1 2">
    <name type="scientific">Nonomuraea indica</name>
    <dbReference type="NCBI Taxonomy" id="1581193"/>
    <lineage>
        <taxon>Bacteria</taxon>
        <taxon>Bacillati</taxon>
        <taxon>Actinomycetota</taxon>
        <taxon>Actinomycetes</taxon>
        <taxon>Streptosporangiales</taxon>
        <taxon>Streptosporangiaceae</taxon>
        <taxon>Nonomuraea</taxon>
    </lineage>
</organism>
<dbReference type="Proteomes" id="UP001612928">
    <property type="component" value="Unassembled WGS sequence"/>
</dbReference>
<accession>A0ABW8A383</accession>
<dbReference type="RefSeq" id="WP_281260246.1">
    <property type="nucleotide sequence ID" value="NZ_JBITMB010000003.1"/>
</dbReference>